<evidence type="ECO:0000256" key="5">
    <source>
        <dbReference type="ARBA" id="ARBA00037410"/>
    </source>
</evidence>
<evidence type="ECO:0000256" key="1">
    <source>
        <dbReference type="ARBA" id="ARBA00005254"/>
    </source>
</evidence>
<proteinExistence type="inferred from homology"/>
<comment type="function">
    <text evidence="5">May play a role in fatty acid biosynthesis and insulin sensitivity.</text>
</comment>
<protein>
    <recommendedName>
        <fullName evidence="6">Enoyl-CoA hydratase domain-containing protein 3, mitochondrial</fullName>
    </recommendedName>
</protein>
<accession>A0ABU1D9W5</accession>
<comment type="similarity">
    <text evidence="1">Belongs to the enoyl-CoA hydratase/isomerase family.</text>
</comment>
<name>A0ABU1D9W5_9BURK</name>
<keyword evidence="8" id="KW-1185">Reference proteome</keyword>
<keyword evidence="2" id="KW-0276">Fatty acid metabolism</keyword>
<sequence>MGTDIVERRDDGKVCHLTINRPAVGNTLSLAVIRRVKEHLVALEQEKSISVIVIRGAGTKIFCAGHDLVEVDSNDDPEFFRELEAECCEMMLRMRVQPQIIVAAVDGVATAAGCQLVAAADLAVATRASRFATPGVNIGLWCVTPMVAVSRAIAPKHAMQLLVTGELHSSDYAFRTGLINEIVEDGDLDKRVDELAAKISGKSSYTLALGKKAFYAQLEMTERQAYEYVSEVGVRNMQHHDAKEGIRAFVEKRAPVWVGR</sequence>
<dbReference type="SUPFAM" id="SSF52096">
    <property type="entry name" value="ClpP/crotonase"/>
    <property type="match status" value="1"/>
</dbReference>
<dbReference type="Proteomes" id="UP001232156">
    <property type="component" value="Unassembled WGS sequence"/>
</dbReference>
<keyword evidence="7" id="KW-0456">Lyase</keyword>
<evidence type="ECO:0000256" key="2">
    <source>
        <dbReference type="ARBA" id="ARBA00022832"/>
    </source>
</evidence>
<gene>
    <name evidence="7" type="ORF">Q8947_14745</name>
</gene>
<evidence type="ECO:0000313" key="7">
    <source>
        <dbReference type="EMBL" id="MDR4127229.1"/>
    </source>
</evidence>
<evidence type="ECO:0000313" key="8">
    <source>
        <dbReference type="Proteomes" id="UP001232156"/>
    </source>
</evidence>
<dbReference type="GO" id="GO:0004300">
    <property type="term" value="F:enoyl-CoA hydratase activity"/>
    <property type="evidence" value="ECO:0007669"/>
    <property type="project" value="UniProtKB-EC"/>
</dbReference>
<dbReference type="CDD" id="cd06558">
    <property type="entry name" value="crotonase-like"/>
    <property type="match status" value="1"/>
</dbReference>
<dbReference type="InterPro" id="IPR014748">
    <property type="entry name" value="Enoyl-CoA_hydra_C"/>
</dbReference>
<organism evidence="7 8">
    <name type="scientific">Yanghanlia caeni</name>
    <dbReference type="NCBI Taxonomy" id="3064283"/>
    <lineage>
        <taxon>Bacteria</taxon>
        <taxon>Pseudomonadati</taxon>
        <taxon>Pseudomonadota</taxon>
        <taxon>Betaproteobacteria</taxon>
        <taxon>Burkholderiales</taxon>
        <taxon>Alcaligenaceae</taxon>
        <taxon>Yanghanlia</taxon>
    </lineage>
</organism>
<dbReference type="EMBL" id="JAUZQE010000069">
    <property type="protein sequence ID" value="MDR4127229.1"/>
    <property type="molecule type" value="Genomic_DNA"/>
</dbReference>
<dbReference type="InterPro" id="IPR029045">
    <property type="entry name" value="ClpP/crotonase-like_dom_sf"/>
</dbReference>
<dbReference type="RefSeq" id="WP_347287761.1">
    <property type="nucleotide sequence ID" value="NZ_JAUZQE010000069.1"/>
</dbReference>
<dbReference type="PANTHER" id="PTHR43602">
    <property type="match status" value="1"/>
</dbReference>
<dbReference type="Gene3D" id="3.90.226.10">
    <property type="entry name" value="2-enoyl-CoA Hydratase, Chain A, domain 1"/>
    <property type="match status" value="1"/>
</dbReference>
<comment type="caution">
    <text evidence="7">The sequence shown here is derived from an EMBL/GenBank/DDBJ whole genome shotgun (WGS) entry which is preliminary data.</text>
</comment>
<reference evidence="7 8" key="1">
    <citation type="submission" date="2023-08" db="EMBL/GenBank/DDBJ databases">
        <title>Alcaligenaceae gen. nov., a novel taxon isolated from the sludge of Yixing Pesticide Factory.</title>
        <authorList>
            <person name="Ruan L."/>
        </authorList>
    </citation>
    <scope>NUCLEOTIDE SEQUENCE [LARGE SCALE GENOMIC DNA]</scope>
    <source>
        <strain evidence="7 8">LG-2</strain>
    </source>
</reference>
<evidence type="ECO:0000256" key="6">
    <source>
        <dbReference type="ARBA" id="ARBA00040545"/>
    </source>
</evidence>
<dbReference type="Gene3D" id="1.10.12.10">
    <property type="entry name" value="Lyase 2-enoyl-coa Hydratase, Chain A, domain 2"/>
    <property type="match status" value="1"/>
</dbReference>
<dbReference type="InterPro" id="IPR001753">
    <property type="entry name" value="Enoyl-CoA_hydra/iso"/>
</dbReference>
<evidence type="ECO:0000256" key="3">
    <source>
        <dbReference type="ARBA" id="ARBA00022946"/>
    </source>
</evidence>
<dbReference type="InterPro" id="IPR052377">
    <property type="entry name" value="Mitochondrial_ECH-domain"/>
</dbReference>
<keyword evidence="3" id="KW-0809">Transit peptide</keyword>
<keyword evidence="4" id="KW-0443">Lipid metabolism</keyword>
<dbReference type="PANTHER" id="PTHR43602:SF1">
    <property type="entry name" value="ENOYL-COA HYDRATASE DOMAIN-CONTAINING PROTEIN 3, MITOCHONDRIAL"/>
    <property type="match status" value="1"/>
</dbReference>
<dbReference type="NCBIfam" id="NF006008">
    <property type="entry name" value="PRK08139.1"/>
    <property type="match status" value="1"/>
</dbReference>
<dbReference type="Pfam" id="PF00378">
    <property type="entry name" value="ECH_1"/>
    <property type="match status" value="1"/>
</dbReference>
<evidence type="ECO:0000256" key="4">
    <source>
        <dbReference type="ARBA" id="ARBA00023098"/>
    </source>
</evidence>